<dbReference type="InterPro" id="IPR001021">
    <property type="entry name" value="Ribosomal_bL25_long"/>
</dbReference>
<comment type="subunit">
    <text evidence="5">Part of the 50S ribosomal subunit; part of the 5S rRNA/L5/L18/L25 subcomplex. Contacts the 5S rRNA. Binds to the 5S rRNA independently of L5 and L18.</text>
</comment>
<dbReference type="NCBIfam" id="NF004133">
    <property type="entry name" value="PRK05618.2-4"/>
    <property type="match status" value="1"/>
</dbReference>
<keyword evidence="1 5" id="KW-0699">rRNA-binding</keyword>
<dbReference type="Gene3D" id="2.170.120.20">
    <property type="entry name" value="Ribosomal protein L25, beta domain"/>
    <property type="match status" value="1"/>
</dbReference>
<dbReference type="GO" id="GO:0008097">
    <property type="term" value="F:5S rRNA binding"/>
    <property type="evidence" value="ECO:0007669"/>
    <property type="project" value="InterPro"/>
</dbReference>
<reference evidence="9" key="1">
    <citation type="submission" date="2022-05" db="EMBL/GenBank/DDBJ databases">
        <authorList>
            <person name="Colautti A."/>
            <person name="Iacumin L."/>
        </authorList>
    </citation>
    <scope>NUCLEOTIDE SEQUENCE</scope>
    <source>
        <strain evidence="9">SK 55</strain>
    </source>
</reference>
<feature type="region of interest" description="Disordered" evidence="6">
    <location>
        <begin position="179"/>
        <end position="218"/>
    </location>
</feature>
<evidence type="ECO:0000256" key="4">
    <source>
        <dbReference type="ARBA" id="ARBA00023274"/>
    </source>
</evidence>
<dbReference type="NCBIfam" id="TIGR00731">
    <property type="entry name" value="bL25_bact_ctc"/>
    <property type="match status" value="1"/>
</dbReference>
<evidence type="ECO:0000259" key="7">
    <source>
        <dbReference type="Pfam" id="PF01386"/>
    </source>
</evidence>
<dbReference type="GO" id="GO:0003735">
    <property type="term" value="F:structural constituent of ribosome"/>
    <property type="evidence" value="ECO:0007669"/>
    <property type="project" value="InterPro"/>
</dbReference>
<dbReference type="Gene3D" id="2.40.240.10">
    <property type="entry name" value="Ribosomal Protein L25, Chain P"/>
    <property type="match status" value="1"/>
</dbReference>
<dbReference type="InterPro" id="IPR020056">
    <property type="entry name" value="Rbsml_bL25/Gln-tRNA_synth_N"/>
</dbReference>
<comment type="caution">
    <text evidence="9">The sequence shown here is derived from an EMBL/GenBank/DDBJ whole genome shotgun (WGS) entry which is preliminary data.</text>
</comment>
<keyword evidence="4 5" id="KW-0687">Ribonucleoprotein</keyword>
<feature type="domain" description="Large ribosomal subunit protein bL25 L25" evidence="7">
    <location>
        <begin position="7"/>
        <end position="91"/>
    </location>
</feature>
<dbReference type="HAMAP" id="MF_01334">
    <property type="entry name" value="Ribosomal_bL25_CTC"/>
    <property type="match status" value="1"/>
</dbReference>
<evidence type="ECO:0000256" key="1">
    <source>
        <dbReference type="ARBA" id="ARBA00022730"/>
    </source>
</evidence>
<dbReference type="Proteomes" id="UP001152173">
    <property type="component" value="Unassembled WGS sequence"/>
</dbReference>
<evidence type="ECO:0000256" key="6">
    <source>
        <dbReference type="SAM" id="MobiDB-lite"/>
    </source>
</evidence>
<feature type="compositionally biased region" description="Acidic residues" evidence="6">
    <location>
        <begin position="185"/>
        <end position="209"/>
    </location>
</feature>
<keyword evidence="10" id="KW-1185">Reference proteome</keyword>
<dbReference type="InterPro" id="IPR020057">
    <property type="entry name" value="Ribosomal_bL25_b-dom"/>
</dbReference>
<dbReference type="InterPro" id="IPR029751">
    <property type="entry name" value="Ribosomal_L25_dom"/>
</dbReference>
<name>A0A9X3REC2_9BACL</name>
<comment type="function">
    <text evidence="5">This is one of the proteins that binds to the 5S RNA in the ribosome where it forms part of the central protuberance.</text>
</comment>
<dbReference type="InterPro" id="IPR037121">
    <property type="entry name" value="Ribosomal_bL25_C"/>
</dbReference>
<dbReference type="InterPro" id="IPR020930">
    <property type="entry name" value="Ribosomal_uL5_bac-type"/>
</dbReference>
<dbReference type="CDD" id="cd00495">
    <property type="entry name" value="Ribosomal_L25_TL5_CTC"/>
    <property type="match status" value="1"/>
</dbReference>
<evidence type="ECO:0000313" key="10">
    <source>
        <dbReference type="Proteomes" id="UP001152173"/>
    </source>
</evidence>
<gene>
    <name evidence="5" type="primary">rplY</name>
    <name evidence="5" type="synonym">ctc</name>
    <name evidence="9" type="ORF">M9R32_14995</name>
</gene>
<dbReference type="EMBL" id="JAMKBJ010000018">
    <property type="protein sequence ID" value="MCZ8538501.1"/>
    <property type="molecule type" value="Genomic_DNA"/>
</dbReference>
<dbReference type="AlphaFoldDB" id="A0A9X3REC2"/>
<dbReference type="RefSeq" id="WP_269927567.1">
    <property type="nucleotide sequence ID" value="NZ_JAMKBJ010000018.1"/>
</dbReference>
<evidence type="ECO:0000313" key="9">
    <source>
        <dbReference type="EMBL" id="MCZ8538501.1"/>
    </source>
</evidence>
<sequence length="218" mass="23522">MATTVQTQSREIGKQSNLTKLRGEGFVPAVVYGYKTESSSIAVSELDLLKTLREVGRNGVMKLDVDGKPVNVVLSDYQMDVLKGKFVHADFLAINMSDELDVNVTVVTTGESAGVKEGGVLSQPNREVTIKVKPSSIPDSIEVDVTDLAIGETLTVADIRDKSEFNILNEDDFTLVSVSAPRSDEELETTADEPAVAEEGESEEASEIEGEPKAETKE</sequence>
<keyword evidence="3 5" id="KW-0689">Ribosomal protein</keyword>
<keyword evidence="2 5" id="KW-0694">RNA-binding</keyword>
<dbReference type="Pfam" id="PF14693">
    <property type="entry name" value="Ribosomal_TL5_C"/>
    <property type="match status" value="1"/>
</dbReference>
<dbReference type="GO" id="GO:0022625">
    <property type="term" value="C:cytosolic large ribosomal subunit"/>
    <property type="evidence" value="ECO:0007669"/>
    <property type="project" value="TreeGrafter"/>
</dbReference>
<accession>A0A9X3REC2</accession>
<feature type="domain" description="Large ribosomal subunit protein bL25 beta" evidence="8">
    <location>
        <begin position="100"/>
        <end position="182"/>
    </location>
</feature>
<proteinExistence type="inferred from homology"/>
<dbReference type="PANTHER" id="PTHR33284">
    <property type="entry name" value="RIBOSOMAL PROTEIN L25/GLN-TRNA SYNTHETASE, ANTI-CODON-BINDING DOMAIN-CONTAINING PROTEIN"/>
    <property type="match status" value="1"/>
</dbReference>
<dbReference type="SUPFAM" id="SSF50715">
    <property type="entry name" value="Ribosomal protein L25-like"/>
    <property type="match status" value="1"/>
</dbReference>
<dbReference type="Pfam" id="PF01386">
    <property type="entry name" value="Ribosomal_L25p"/>
    <property type="match status" value="1"/>
</dbReference>
<evidence type="ECO:0000256" key="2">
    <source>
        <dbReference type="ARBA" id="ARBA00022884"/>
    </source>
</evidence>
<dbReference type="InterPro" id="IPR011035">
    <property type="entry name" value="Ribosomal_bL25/Gln-tRNA_synth"/>
</dbReference>
<evidence type="ECO:0000256" key="5">
    <source>
        <dbReference type="HAMAP-Rule" id="MF_01334"/>
    </source>
</evidence>
<organism evidence="9 10">
    <name type="scientific">Paenisporosarcina quisquiliarum</name>
    <dbReference type="NCBI Taxonomy" id="365346"/>
    <lineage>
        <taxon>Bacteria</taxon>
        <taxon>Bacillati</taxon>
        <taxon>Bacillota</taxon>
        <taxon>Bacilli</taxon>
        <taxon>Bacillales</taxon>
        <taxon>Caryophanaceae</taxon>
        <taxon>Paenisporosarcina</taxon>
    </lineage>
</organism>
<dbReference type="GO" id="GO:0006412">
    <property type="term" value="P:translation"/>
    <property type="evidence" value="ECO:0007669"/>
    <property type="project" value="UniProtKB-UniRule"/>
</dbReference>
<protein>
    <recommendedName>
        <fullName evidence="5">Large ribosomal subunit protein bL25</fullName>
    </recommendedName>
    <alternativeName>
        <fullName evidence="5">General stress protein CTC</fullName>
    </alternativeName>
</protein>
<dbReference type="PANTHER" id="PTHR33284:SF1">
    <property type="entry name" value="RIBOSOMAL PROTEIN L25_GLN-TRNA SYNTHETASE, ANTI-CODON-BINDING DOMAIN-CONTAINING PROTEIN"/>
    <property type="match status" value="1"/>
</dbReference>
<comment type="similarity">
    <text evidence="5">Belongs to the bacterial ribosomal protein bL25 family. CTC subfamily.</text>
</comment>
<evidence type="ECO:0000256" key="3">
    <source>
        <dbReference type="ARBA" id="ARBA00022980"/>
    </source>
</evidence>
<evidence type="ECO:0000259" key="8">
    <source>
        <dbReference type="Pfam" id="PF14693"/>
    </source>
</evidence>